<dbReference type="Pfam" id="PF07610">
    <property type="entry name" value="DUF1573"/>
    <property type="match status" value="1"/>
</dbReference>
<name>A0A1W6LK03_9BACT</name>
<dbReference type="STRING" id="1941349.STSP1_00478"/>
<dbReference type="RefSeq" id="WP_085754822.1">
    <property type="nucleotide sequence ID" value="NZ_CP021023.1"/>
</dbReference>
<sequence length="328" mass="36720" precursor="true">MLQNIRFFALVSAFVFTALPAAHSAQAGEAKIKVEKPVKDFGEVRPHQVFNFSYKFKNAGTSTLKINRVQSTCGCTVPELNKKEYAPGEEGEIKVRYTSSQREGPVTKHLYIHSNDESNPRFALKIKSNTVLKISVQPKRVELSLVEDNAGFEYIKVTSKDGKKFKITGIKCRNKAFNFNYSKDASKEHMITADVDSKALQDSLNGVITINTDHPDCGVVSATFQTLPLYSASPARIIVQDAAPGLITKREVWIKSNYGKSVEIAESQSKNGYMSCKTKQKRDAMTKLMVEIEAPEEKGGSRYFTDELELKINDEHTLDVKCSGWFKR</sequence>
<organism evidence="2 3">
    <name type="scientific">Sedimentisphaera salicampi</name>
    <dbReference type="NCBI Taxonomy" id="1941349"/>
    <lineage>
        <taxon>Bacteria</taxon>
        <taxon>Pseudomonadati</taxon>
        <taxon>Planctomycetota</taxon>
        <taxon>Phycisphaerae</taxon>
        <taxon>Sedimentisphaerales</taxon>
        <taxon>Sedimentisphaeraceae</taxon>
        <taxon>Sedimentisphaera</taxon>
    </lineage>
</organism>
<feature type="chain" id="PRO_5012642226" description="DUF1573 domain-containing protein" evidence="1">
    <location>
        <begin position="28"/>
        <end position="328"/>
    </location>
</feature>
<dbReference type="PANTHER" id="PTHR37833:SF1">
    <property type="entry name" value="SIGNAL PEPTIDE PROTEIN"/>
    <property type="match status" value="1"/>
</dbReference>
<dbReference type="PANTHER" id="PTHR37833">
    <property type="entry name" value="LIPOPROTEIN-RELATED"/>
    <property type="match status" value="1"/>
</dbReference>
<dbReference type="Proteomes" id="UP000193334">
    <property type="component" value="Chromosome"/>
</dbReference>
<evidence type="ECO:0000313" key="3">
    <source>
        <dbReference type="Proteomes" id="UP000193334"/>
    </source>
</evidence>
<keyword evidence="1" id="KW-0732">Signal</keyword>
<dbReference type="InterPro" id="IPR011467">
    <property type="entry name" value="DUF1573"/>
</dbReference>
<dbReference type="KEGG" id="pbp:STSP1_00478"/>
<accession>A0A1W6LK03</accession>
<evidence type="ECO:0000256" key="1">
    <source>
        <dbReference type="SAM" id="SignalP"/>
    </source>
</evidence>
<dbReference type="InterPro" id="IPR013783">
    <property type="entry name" value="Ig-like_fold"/>
</dbReference>
<protein>
    <recommendedName>
        <fullName evidence="4">DUF1573 domain-containing protein</fullName>
    </recommendedName>
</protein>
<feature type="signal peptide" evidence="1">
    <location>
        <begin position="1"/>
        <end position="27"/>
    </location>
</feature>
<dbReference type="EMBL" id="CP021023">
    <property type="protein sequence ID" value="ARN56107.1"/>
    <property type="molecule type" value="Genomic_DNA"/>
</dbReference>
<proteinExistence type="predicted"/>
<dbReference type="Gene3D" id="2.60.40.10">
    <property type="entry name" value="Immunoglobulins"/>
    <property type="match status" value="1"/>
</dbReference>
<evidence type="ECO:0008006" key="4">
    <source>
        <dbReference type="Google" id="ProtNLM"/>
    </source>
</evidence>
<keyword evidence="3" id="KW-1185">Reference proteome</keyword>
<reference evidence="3" key="1">
    <citation type="submission" date="2017-04" db="EMBL/GenBank/DDBJ databases">
        <title>Comparative genomics and description of representatives of a novel lineage of planctomycetes thriving in anoxic sediments.</title>
        <authorList>
            <person name="Spring S."/>
            <person name="Bunk B."/>
            <person name="Sproer C."/>
        </authorList>
    </citation>
    <scope>NUCLEOTIDE SEQUENCE [LARGE SCALE GENOMIC DNA]</scope>
    <source>
        <strain evidence="3">ST-PulAB-D4</strain>
    </source>
</reference>
<evidence type="ECO:0000313" key="2">
    <source>
        <dbReference type="EMBL" id="ARN56107.1"/>
    </source>
</evidence>
<dbReference type="AlphaFoldDB" id="A0A1W6LK03"/>
<gene>
    <name evidence="2" type="ORF">STSP1_00478</name>
</gene>